<feature type="transmembrane region" description="Helical" evidence="1">
    <location>
        <begin position="12"/>
        <end position="39"/>
    </location>
</feature>
<evidence type="ECO:0000313" key="3">
    <source>
        <dbReference type="EMBL" id="KIE10815.1"/>
    </source>
</evidence>
<comment type="caution">
    <text evidence="3">The sequence shown here is derived from an EMBL/GenBank/DDBJ whole genome shotgun (WGS) entry which is preliminary data.</text>
</comment>
<accession>A0A0C1RF79</accession>
<dbReference type="STRING" id="1479485.DA73_0220255"/>
<feature type="transmembrane region" description="Helical" evidence="1">
    <location>
        <begin position="76"/>
        <end position="96"/>
    </location>
</feature>
<keyword evidence="1" id="KW-0472">Membrane</keyword>
<proteinExistence type="predicted"/>
<dbReference type="Proteomes" id="UP000029738">
    <property type="component" value="Unassembled WGS sequence"/>
</dbReference>
<sequence length="114" mass="12662">MLDFHTLTGFSSTYCIGICAFLIPANLLATSLTIIFRLLHRPTVQVWQAAGIASIFALLMILHVLAWFMIGVVMAPTFILLGLASICLLANLGAILRHRRFVKVYNYSTVYTCI</sequence>
<dbReference type="AlphaFoldDB" id="A0A0C1RF79"/>
<keyword evidence="4" id="KW-1185">Reference proteome</keyword>
<organism evidence="3">
    <name type="scientific">Tolypothrix bouteillei VB521301</name>
    <dbReference type="NCBI Taxonomy" id="1479485"/>
    <lineage>
        <taxon>Bacteria</taxon>
        <taxon>Bacillati</taxon>
        <taxon>Cyanobacteriota</taxon>
        <taxon>Cyanophyceae</taxon>
        <taxon>Nostocales</taxon>
        <taxon>Tolypothrichaceae</taxon>
        <taxon>Tolypothrix</taxon>
    </lineage>
</organism>
<keyword evidence="1" id="KW-1133">Transmembrane helix</keyword>
<gene>
    <name evidence="3" type="ORF">DA73_0220255</name>
    <name evidence="2" type="ORF">DA73_0400016080</name>
</gene>
<protein>
    <submittedName>
        <fullName evidence="3">Membrane protein</fullName>
    </submittedName>
</protein>
<reference evidence="3" key="1">
    <citation type="journal article" date="2015" name="Genome Announc.">
        <title>Draft Genome Sequence of Tolypothrix boutellei Strain VB521301.</title>
        <authorList>
            <person name="Chandrababunaidu M.M."/>
            <person name="Singh D."/>
            <person name="Sen D."/>
            <person name="Bhan S."/>
            <person name="Das S."/>
            <person name="Gupta A."/>
            <person name="Adhikary S.P."/>
            <person name="Tripathy S."/>
        </authorList>
    </citation>
    <scope>NUCLEOTIDE SEQUENCE</scope>
    <source>
        <strain evidence="3">VB521301</strain>
    </source>
</reference>
<dbReference type="OrthoDB" id="514266at2"/>
<dbReference type="RefSeq" id="WP_050045846.1">
    <property type="nucleotide sequence ID" value="NZ_JHEG04000001.1"/>
</dbReference>
<keyword evidence="1" id="KW-0812">Transmembrane</keyword>
<reference evidence="2" key="2">
    <citation type="submission" date="2019-11" db="EMBL/GenBank/DDBJ databases">
        <title>Improved Assembly of Tolypothrix boutellei genome.</title>
        <authorList>
            <person name="Sarangi A.N."/>
            <person name="Mukherjee M."/>
            <person name="Ghosh S."/>
            <person name="Singh D."/>
            <person name="Das A."/>
            <person name="Kant S."/>
            <person name="Prusty A."/>
            <person name="Tripathy S."/>
        </authorList>
    </citation>
    <scope>NUCLEOTIDE SEQUENCE</scope>
    <source>
        <strain evidence="2">VB521301</strain>
    </source>
</reference>
<evidence type="ECO:0000256" key="1">
    <source>
        <dbReference type="SAM" id="Phobius"/>
    </source>
</evidence>
<dbReference type="EMBL" id="JHEG02000048">
    <property type="protein sequence ID" value="KIE10815.1"/>
    <property type="molecule type" value="Genomic_DNA"/>
</dbReference>
<dbReference type="EMBL" id="JHEG04000001">
    <property type="protein sequence ID" value="KAF3886834.1"/>
    <property type="molecule type" value="Genomic_DNA"/>
</dbReference>
<feature type="transmembrane region" description="Helical" evidence="1">
    <location>
        <begin position="46"/>
        <end position="70"/>
    </location>
</feature>
<evidence type="ECO:0000313" key="4">
    <source>
        <dbReference type="Proteomes" id="UP000029738"/>
    </source>
</evidence>
<name>A0A0C1RF79_9CYAN</name>
<evidence type="ECO:0000313" key="2">
    <source>
        <dbReference type="EMBL" id="KAF3886834.1"/>
    </source>
</evidence>